<sequence length="339" mass="37834">MSFNVNWAIPPSMKDFIESASVPGSLDQNLYTGRYLYVCGRGQALERIISCFVVGLSHSSSLVFLISPSNPIIEAIEGLLPTGTLKKVPSSMSSSQRHGGVIHISAQRLVTDLLKDNFPFSLVTGLIIPDATAILRHSPEHFAIKLDSPFLKCFSDDSSMVLRGISLLKEIFCLDDVFLLPRFHELVKNELDVLPGLYMSDHSYPMTPKAKRIQICILACLDGCFMELKRIVPDLAEEFFPDPNVVPVGSEPAINAVDAIEFYLNLNMSKFHVFSSTFLSTARTQQLLSEMKVLRSLLFPNANPLSWMTMPEADIILATAKERVLSSTPDRHVRWQKEM</sequence>
<keyword evidence="2" id="KW-0378">Hydrolase</keyword>
<dbReference type="RefSeq" id="XP_013239644.1">
    <property type="nucleotide sequence ID" value="XM_013384190.1"/>
</dbReference>
<dbReference type="VEuPathDB" id="MicrosporidiaDB:DI09_103p10"/>
<reference evidence="4 5" key="1">
    <citation type="submission" date="2014-04" db="EMBL/GenBank/DDBJ databases">
        <title>A new species of microsporidia sheds light on the evolution of extreme parasitism.</title>
        <authorList>
            <person name="Haag K.L."/>
            <person name="James T.Y."/>
            <person name="Larsson R."/>
            <person name="Schaer T.M."/>
            <person name="Refardt D."/>
            <person name="Pombert J.-F."/>
            <person name="Ebert D."/>
        </authorList>
    </citation>
    <scope>NUCLEOTIDE SEQUENCE [LARGE SCALE GENOMIC DNA]</scope>
    <source>
        <strain evidence="4 5">UGP3</strain>
        <tissue evidence="4">Spores</tissue>
    </source>
</reference>
<protein>
    <submittedName>
        <fullName evidence="4">Uncharacterized protein</fullName>
    </submittedName>
</protein>
<dbReference type="GO" id="GO:0000014">
    <property type="term" value="F:single-stranded DNA endodeoxyribonuclease activity"/>
    <property type="evidence" value="ECO:0007669"/>
    <property type="project" value="TreeGrafter"/>
</dbReference>
<dbReference type="GO" id="GO:1901255">
    <property type="term" value="P:nucleotide-excision repair involved in interstrand cross-link repair"/>
    <property type="evidence" value="ECO:0007669"/>
    <property type="project" value="TreeGrafter"/>
</dbReference>
<keyword evidence="1" id="KW-0227">DNA damage</keyword>
<dbReference type="EMBL" id="JMKJ01000004">
    <property type="protein sequence ID" value="KGG53205.1"/>
    <property type="molecule type" value="Genomic_DNA"/>
</dbReference>
<dbReference type="PANTHER" id="PTHR10150">
    <property type="entry name" value="DNA REPAIR ENDONUCLEASE XPF"/>
    <property type="match status" value="1"/>
</dbReference>
<dbReference type="GO" id="GO:0000110">
    <property type="term" value="C:nucleotide-excision repair factor 1 complex"/>
    <property type="evidence" value="ECO:0007669"/>
    <property type="project" value="TreeGrafter"/>
</dbReference>
<evidence type="ECO:0000313" key="5">
    <source>
        <dbReference type="Proteomes" id="UP000029725"/>
    </source>
</evidence>
<comment type="caution">
    <text evidence="4">The sequence shown here is derived from an EMBL/GenBank/DDBJ whole genome shotgun (WGS) entry which is preliminary data.</text>
</comment>
<accession>A0A098VWB1</accession>
<organism evidence="4 5">
    <name type="scientific">Mitosporidium daphniae</name>
    <dbReference type="NCBI Taxonomy" id="1485682"/>
    <lineage>
        <taxon>Eukaryota</taxon>
        <taxon>Fungi</taxon>
        <taxon>Fungi incertae sedis</taxon>
        <taxon>Microsporidia</taxon>
        <taxon>Mitosporidium</taxon>
    </lineage>
</organism>
<dbReference type="GO" id="GO:0003684">
    <property type="term" value="F:damaged DNA binding"/>
    <property type="evidence" value="ECO:0007669"/>
    <property type="project" value="TreeGrafter"/>
</dbReference>
<feature type="non-terminal residue" evidence="4">
    <location>
        <position position="339"/>
    </location>
</feature>
<evidence type="ECO:0000256" key="3">
    <source>
        <dbReference type="ARBA" id="ARBA00023204"/>
    </source>
</evidence>
<evidence type="ECO:0000256" key="1">
    <source>
        <dbReference type="ARBA" id="ARBA00022763"/>
    </source>
</evidence>
<dbReference type="GO" id="GO:0003697">
    <property type="term" value="F:single-stranded DNA binding"/>
    <property type="evidence" value="ECO:0007669"/>
    <property type="project" value="TreeGrafter"/>
</dbReference>
<dbReference type="OrthoDB" id="361020at2759"/>
<proteinExistence type="predicted"/>
<dbReference type="AlphaFoldDB" id="A0A098VWB1"/>
<dbReference type="Proteomes" id="UP000029725">
    <property type="component" value="Unassembled WGS sequence"/>
</dbReference>
<dbReference type="GO" id="GO:0000712">
    <property type="term" value="P:resolution of meiotic recombination intermediates"/>
    <property type="evidence" value="ECO:0007669"/>
    <property type="project" value="TreeGrafter"/>
</dbReference>
<keyword evidence="5" id="KW-1185">Reference proteome</keyword>
<dbReference type="GO" id="GO:0000724">
    <property type="term" value="P:double-strand break repair via homologous recombination"/>
    <property type="evidence" value="ECO:0007669"/>
    <property type="project" value="TreeGrafter"/>
</dbReference>
<dbReference type="PANTHER" id="PTHR10150:SF0">
    <property type="entry name" value="DNA REPAIR ENDONUCLEASE XPF"/>
    <property type="match status" value="1"/>
</dbReference>
<evidence type="ECO:0000256" key="2">
    <source>
        <dbReference type="ARBA" id="ARBA00022801"/>
    </source>
</evidence>
<keyword evidence="3" id="KW-0234">DNA repair</keyword>
<dbReference type="GeneID" id="25257898"/>
<name>A0A098VWB1_9MICR</name>
<dbReference type="HOGENOM" id="CLU_819117_0_0_1"/>
<evidence type="ECO:0000313" key="4">
    <source>
        <dbReference type="EMBL" id="KGG53205.1"/>
    </source>
</evidence>
<gene>
    <name evidence="4" type="ORF">DI09_103p10</name>
</gene>